<dbReference type="PANTHER" id="PTHR42878">
    <property type="entry name" value="TWO-COMPONENT HISTIDINE KINASE"/>
    <property type="match status" value="1"/>
</dbReference>
<keyword evidence="5" id="KW-0547">Nucleotide-binding</keyword>
<evidence type="ECO:0000256" key="7">
    <source>
        <dbReference type="ARBA" id="ARBA00022840"/>
    </source>
</evidence>
<dbReference type="Proteomes" id="UP000215694">
    <property type="component" value="Unassembled WGS sequence"/>
</dbReference>
<evidence type="ECO:0000256" key="6">
    <source>
        <dbReference type="ARBA" id="ARBA00022777"/>
    </source>
</evidence>
<dbReference type="PROSITE" id="PS50109">
    <property type="entry name" value="HIS_KIN"/>
    <property type="match status" value="1"/>
</dbReference>
<dbReference type="GO" id="GO:0004673">
    <property type="term" value="F:protein histidine kinase activity"/>
    <property type="evidence" value="ECO:0007669"/>
    <property type="project" value="UniProtKB-EC"/>
</dbReference>
<dbReference type="EMBL" id="NOJY02000129">
    <property type="protein sequence ID" value="RDY25089.1"/>
    <property type="molecule type" value="Genomic_DNA"/>
</dbReference>
<dbReference type="PRINTS" id="PR00344">
    <property type="entry name" value="BCTRLSENSOR"/>
</dbReference>
<keyword evidence="7" id="KW-0067">ATP-binding</keyword>
<dbReference type="PANTHER" id="PTHR42878:SF7">
    <property type="entry name" value="SENSOR HISTIDINE KINASE GLRK"/>
    <property type="match status" value="1"/>
</dbReference>
<evidence type="ECO:0000313" key="11">
    <source>
        <dbReference type="EMBL" id="RDY25089.1"/>
    </source>
</evidence>
<evidence type="ECO:0000256" key="9">
    <source>
        <dbReference type="SAM" id="Phobius"/>
    </source>
</evidence>
<feature type="transmembrane region" description="Helical" evidence="9">
    <location>
        <begin position="9"/>
        <end position="30"/>
    </location>
</feature>
<name>A0A255I7W1_9FIRM</name>
<dbReference type="OrthoDB" id="9813151at2"/>
<dbReference type="InterPro" id="IPR005467">
    <property type="entry name" value="His_kinase_dom"/>
</dbReference>
<feature type="domain" description="Histidine kinase" evidence="10">
    <location>
        <begin position="163"/>
        <end position="358"/>
    </location>
</feature>
<dbReference type="SUPFAM" id="SSF55874">
    <property type="entry name" value="ATPase domain of HSP90 chaperone/DNA topoisomerase II/histidine kinase"/>
    <property type="match status" value="1"/>
</dbReference>
<comment type="caution">
    <text evidence="11">The sequence shown here is derived from an EMBL/GenBank/DDBJ whole genome shotgun (WGS) entry which is preliminary data.</text>
</comment>
<dbReference type="InterPro" id="IPR003594">
    <property type="entry name" value="HATPase_dom"/>
</dbReference>
<evidence type="ECO:0000256" key="3">
    <source>
        <dbReference type="ARBA" id="ARBA00012438"/>
    </source>
</evidence>
<evidence type="ECO:0000259" key="10">
    <source>
        <dbReference type="PROSITE" id="PS50109"/>
    </source>
</evidence>
<keyword evidence="8" id="KW-0902">Two-component regulatory system</keyword>
<evidence type="ECO:0000256" key="8">
    <source>
        <dbReference type="ARBA" id="ARBA00023012"/>
    </source>
</evidence>
<gene>
    <name evidence="11" type="ORF">CHL78_020035</name>
</gene>
<organism evidence="11 12">
    <name type="scientific">Romboutsia weinsteinii</name>
    <dbReference type="NCBI Taxonomy" id="2020949"/>
    <lineage>
        <taxon>Bacteria</taxon>
        <taxon>Bacillati</taxon>
        <taxon>Bacillota</taxon>
        <taxon>Clostridia</taxon>
        <taxon>Peptostreptococcales</taxon>
        <taxon>Peptostreptococcaceae</taxon>
        <taxon>Romboutsia</taxon>
    </lineage>
</organism>
<dbReference type="GO" id="GO:0007234">
    <property type="term" value="P:osmosensory signaling via phosphorelay pathway"/>
    <property type="evidence" value="ECO:0007669"/>
    <property type="project" value="TreeGrafter"/>
</dbReference>
<dbReference type="GO" id="GO:0005524">
    <property type="term" value="F:ATP binding"/>
    <property type="evidence" value="ECO:0007669"/>
    <property type="project" value="UniProtKB-KW"/>
</dbReference>
<reference evidence="11 12" key="1">
    <citation type="journal article" date="2017" name="Genome Announc.">
        <title>Draft Genome Sequence of Romboutsia weinsteinii sp. nov. Strain CCRI-19649(T) Isolated from Surface Water.</title>
        <authorList>
            <person name="Maheux A.F."/>
            <person name="Boudreau D.K."/>
            <person name="Berube E."/>
            <person name="Boissinot M."/>
            <person name="Cantin P."/>
            <person name="Raymond F."/>
            <person name="Corbeil J."/>
            <person name="Omar R.F."/>
            <person name="Bergeron M.G."/>
        </authorList>
    </citation>
    <scope>NUCLEOTIDE SEQUENCE [LARGE SCALE GENOMIC DNA]</scope>
    <source>
        <strain evidence="11 12">CCRI-19649</strain>
    </source>
</reference>
<accession>A0A255I7W1</accession>
<evidence type="ECO:0000256" key="1">
    <source>
        <dbReference type="ARBA" id="ARBA00000085"/>
    </source>
</evidence>
<evidence type="ECO:0000256" key="4">
    <source>
        <dbReference type="ARBA" id="ARBA00022679"/>
    </source>
</evidence>
<feature type="transmembrane region" description="Helical" evidence="9">
    <location>
        <begin position="86"/>
        <end position="108"/>
    </location>
</feature>
<dbReference type="InterPro" id="IPR036890">
    <property type="entry name" value="HATPase_C_sf"/>
</dbReference>
<evidence type="ECO:0000256" key="2">
    <source>
        <dbReference type="ARBA" id="ARBA00004370"/>
    </source>
</evidence>
<dbReference type="Gene3D" id="3.30.565.10">
    <property type="entry name" value="Histidine kinase-like ATPase, C-terminal domain"/>
    <property type="match status" value="1"/>
</dbReference>
<dbReference type="InterPro" id="IPR050351">
    <property type="entry name" value="BphY/WalK/GraS-like"/>
</dbReference>
<dbReference type="EC" id="2.7.13.3" evidence="3"/>
<keyword evidence="9" id="KW-1133">Transmembrane helix</keyword>
<evidence type="ECO:0000313" key="12">
    <source>
        <dbReference type="Proteomes" id="UP000215694"/>
    </source>
</evidence>
<dbReference type="InterPro" id="IPR004358">
    <property type="entry name" value="Sig_transdc_His_kin-like_C"/>
</dbReference>
<keyword evidence="6 11" id="KW-0418">Kinase</keyword>
<comment type="catalytic activity">
    <reaction evidence="1">
        <text>ATP + protein L-histidine = ADP + protein N-phospho-L-histidine.</text>
        <dbReference type="EC" id="2.7.13.3"/>
    </reaction>
</comment>
<protein>
    <recommendedName>
        <fullName evidence="3">histidine kinase</fullName>
        <ecNumber evidence="3">2.7.13.3</ecNumber>
    </recommendedName>
</protein>
<keyword evidence="9" id="KW-0472">Membrane</keyword>
<dbReference type="Pfam" id="PF02518">
    <property type="entry name" value="HATPase_c"/>
    <property type="match status" value="1"/>
</dbReference>
<proteinExistence type="predicted"/>
<dbReference type="GO" id="GO:0030295">
    <property type="term" value="F:protein kinase activator activity"/>
    <property type="evidence" value="ECO:0007669"/>
    <property type="project" value="TreeGrafter"/>
</dbReference>
<keyword evidence="9" id="KW-0812">Transmembrane</keyword>
<dbReference type="RefSeq" id="WP_094368838.1">
    <property type="nucleotide sequence ID" value="NZ_NOJY02000129.1"/>
</dbReference>
<dbReference type="AlphaFoldDB" id="A0A255I7W1"/>
<keyword evidence="12" id="KW-1185">Reference proteome</keyword>
<comment type="subcellular location">
    <subcellularLocation>
        <location evidence="2">Membrane</location>
    </subcellularLocation>
</comment>
<sequence length="359" mass="41340">MRRIRDKKVLILIGYSIITFIIFIIGAKFITNIFDANGRYSLIGMQDSTMVIDKPMDDYKTVVDGGYIIPDVEIEDSVKGKLDSKFNMATIIFFIFIVISNFLLLIILNRLELKERLEIANNIKNIKDEEEILSLDPIMSKVYKELKDKFDSHIEDYKRLNSYLTHEQKNAIAILRTSLEINKDQELLLTLDKVSDSVEDVLAISDVNNNDDMHEIDIALICAQVCDNYTKIYKKLSFDFDEDDNTSIYGKEKWIYRGISNLLDNAIKYGDGKEIHVNVKNKKGSVVISVEDNGIGINKSNMKKIFYDRFRINELNKDGYGIGLSLVKHVCTLCDGFVWVESEEDKGSTFYLAFKEYKE</sequence>
<keyword evidence="4" id="KW-0808">Transferase</keyword>
<dbReference type="GO" id="GO:0000156">
    <property type="term" value="F:phosphorelay response regulator activity"/>
    <property type="evidence" value="ECO:0007669"/>
    <property type="project" value="TreeGrafter"/>
</dbReference>
<evidence type="ECO:0000256" key="5">
    <source>
        <dbReference type="ARBA" id="ARBA00022741"/>
    </source>
</evidence>
<dbReference type="SMART" id="SM00387">
    <property type="entry name" value="HATPase_c"/>
    <property type="match status" value="1"/>
</dbReference>